<keyword evidence="4" id="KW-0472">Membrane</keyword>
<dbReference type="GO" id="GO:0031982">
    <property type="term" value="C:vesicle"/>
    <property type="evidence" value="ECO:0007669"/>
    <property type="project" value="TreeGrafter"/>
</dbReference>
<dbReference type="AlphaFoldDB" id="A0A1V9ZQS9"/>
<dbReference type="PROSITE" id="PS00287">
    <property type="entry name" value="CYSTATIN"/>
    <property type="match status" value="2"/>
</dbReference>
<dbReference type="Proteomes" id="UP000243217">
    <property type="component" value="Unassembled WGS sequence"/>
</dbReference>
<organism evidence="7 8">
    <name type="scientific">Thraustotheca clavata</name>
    <dbReference type="NCBI Taxonomy" id="74557"/>
    <lineage>
        <taxon>Eukaryota</taxon>
        <taxon>Sar</taxon>
        <taxon>Stramenopiles</taxon>
        <taxon>Oomycota</taxon>
        <taxon>Saprolegniomycetes</taxon>
        <taxon>Saprolegniales</taxon>
        <taxon>Achlyaceae</taxon>
        <taxon>Thraustotheca</taxon>
    </lineage>
</organism>
<dbReference type="Gene3D" id="3.10.450.10">
    <property type="match status" value="3"/>
</dbReference>
<dbReference type="GO" id="GO:0004869">
    <property type="term" value="F:cysteine-type endopeptidase inhibitor activity"/>
    <property type="evidence" value="ECO:0007669"/>
    <property type="project" value="UniProtKB-KW"/>
</dbReference>
<keyword evidence="4" id="KW-0812">Transmembrane</keyword>
<dbReference type="Pfam" id="PF00031">
    <property type="entry name" value="Cystatin"/>
    <property type="match status" value="1"/>
</dbReference>
<dbReference type="SUPFAM" id="SSF54403">
    <property type="entry name" value="Cystatin/monellin"/>
    <property type="match status" value="3"/>
</dbReference>
<comment type="similarity">
    <text evidence="1">Belongs to the cystatin family.</text>
</comment>
<feature type="chain" id="PRO_5012551541" description="Cystatin domain-containing protein" evidence="5">
    <location>
        <begin position="20"/>
        <end position="456"/>
    </location>
</feature>
<dbReference type="InterPro" id="IPR018073">
    <property type="entry name" value="Prot_inh_cystat_CS"/>
</dbReference>
<accession>A0A1V9ZQS9</accession>
<dbReference type="STRING" id="74557.A0A1V9ZQS9"/>
<evidence type="ECO:0000256" key="4">
    <source>
        <dbReference type="SAM" id="Phobius"/>
    </source>
</evidence>
<evidence type="ECO:0000256" key="3">
    <source>
        <dbReference type="ARBA" id="ARBA00022704"/>
    </source>
</evidence>
<keyword evidence="8" id="KW-1185">Reference proteome</keyword>
<gene>
    <name evidence="7" type="ORF">THRCLA_21691</name>
</gene>
<evidence type="ECO:0000313" key="7">
    <source>
        <dbReference type="EMBL" id="OQS00376.1"/>
    </source>
</evidence>
<feature type="domain" description="Cystatin" evidence="6">
    <location>
        <begin position="162"/>
        <end position="208"/>
    </location>
</feature>
<keyword evidence="2" id="KW-0646">Protease inhibitor</keyword>
<comment type="caution">
    <text evidence="7">The sequence shown here is derived from an EMBL/GenBank/DDBJ whole genome shotgun (WGS) entry which is preliminary data.</text>
</comment>
<feature type="signal peptide" evidence="5">
    <location>
        <begin position="1"/>
        <end position="19"/>
    </location>
</feature>
<name>A0A1V9ZQS9_9STRA</name>
<dbReference type="InterPro" id="IPR000010">
    <property type="entry name" value="Cystatin_dom"/>
</dbReference>
<dbReference type="GO" id="GO:0005615">
    <property type="term" value="C:extracellular space"/>
    <property type="evidence" value="ECO:0007669"/>
    <property type="project" value="TreeGrafter"/>
</dbReference>
<keyword evidence="4" id="KW-1133">Transmembrane helix</keyword>
<evidence type="ECO:0000313" key="8">
    <source>
        <dbReference type="Proteomes" id="UP000243217"/>
    </source>
</evidence>
<protein>
    <recommendedName>
        <fullName evidence="6">Cystatin domain-containing protein</fullName>
    </recommendedName>
</protein>
<feature type="transmembrane region" description="Helical" evidence="4">
    <location>
        <begin position="418"/>
        <end position="436"/>
    </location>
</feature>
<proteinExistence type="inferred from homology"/>
<keyword evidence="5" id="KW-0732">Signal</keyword>
<evidence type="ECO:0000256" key="5">
    <source>
        <dbReference type="SAM" id="SignalP"/>
    </source>
</evidence>
<dbReference type="CDD" id="cd00042">
    <property type="entry name" value="CY"/>
    <property type="match status" value="2"/>
</dbReference>
<evidence type="ECO:0000256" key="1">
    <source>
        <dbReference type="ARBA" id="ARBA00009403"/>
    </source>
</evidence>
<keyword evidence="3" id="KW-0789">Thiol protease inhibitor</keyword>
<dbReference type="OrthoDB" id="2016588at2759"/>
<reference evidence="7 8" key="1">
    <citation type="journal article" date="2014" name="Genome Biol. Evol.">
        <title>The secreted proteins of Achlya hypogyna and Thraustotheca clavata identify the ancestral oomycete secretome and reveal gene acquisitions by horizontal gene transfer.</title>
        <authorList>
            <person name="Misner I."/>
            <person name="Blouin N."/>
            <person name="Leonard G."/>
            <person name="Richards T.A."/>
            <person name="Lane C.E."/>
        </authorList>
    </citation>
    <scope>NUCLEOTIDE SEQUENCE [LARGE SCALE GENOMIC DNA]</scope>
    <source>
        <strain evidence="7 8">ATCC 34112</strain>
    </source>
</reference>
<dbReference type="GO" id="GO:0005737">
    <property type="term" value="C:cytoplasm"/>
    <property type="evidence" value="ECO:0007669"/>
    <property type="project" value="TreeGrafter"/>
</dbReference>
<evidence type="ECO:0000259" key="6">
    <source>
        <dbReference type="Pfam" id="PF00031"/>
    </source>
</evidence>
<dbReference type="PANTHER" id="PTHR46186">
    <property type="entry name" value="CYSTATIN"/>
    <property type="match status" value="1"/>
</dbReference>
<evidence type="ECO:0000256" key="2">
    <source>
        <dbReference type="ARBA" id="ARBA00022690"/>
    </source>
</evidence>
<dbReference type="PANTHER" id="PTHR46186:SF2">
    <property type="entry name" value="CYSTATIN"/>
    <property type="match status" value="1"/>
</dbReference>
<dbReference type="InterPro" id="IPR046350">
    <property type="entry name" value="Cystatin_sf"/>
</dbReference>
<dbReference type="EMBL" id="JNBS01001705">
    <property type="protein sequence ID" value="OQS00376.1"/>
    <property type="molecule type" value="Genomic_DNA"/>
</dbReference>
<sequence>MIGGMHGIIASLFIGMVSSSLPGGWTPTSVLEAKPVLYHAFQNASSYFVCVASITSAEIQVVAGTKYKFHVVGCPVSSKDKTIESCAGTYCPSTDPDQASYEIDIFTPLSGNSYQLKSVTLVEPSAEVSVGGWKEGVVEDATDDLYNGISKETSYKNKNLPRVCVSNILRVRQQVVSGMNYQFDVKGCVVDTAVKATRGCVCHQTKEYKIALYAQSWSHTYKVLSVEAVDSALAPLVGSWKKSEMTSEAKEDFYNAITNDTANAHICASSFRAVQTQVVAGTNYRFTVEGCTVPTALATGPKCTCQPNALKQYLITVFAQSWTNTYKVVSVYEEAQLLQLVAQWIQKNNLNRFGDPKDTAYLGGTPLMNELTGESMTLLEYVTEMHPDLPWLATKQVSLSLQLNNEPESAVDASAKPLAVIGLVVSCLLIVSLYVLHKTSQKRTKSYEQLQAEPSR</sequence>